<dbReference type="EnsemblPlants" id="AET4Gv20052800.36">
    <property type="protein sequence ID" value="AET4Gv20052800.36"/>
    <property type="gene ID" value="AET4Gv20052800"/>
</dbReference>
<accession>A0A453H3P2</accession>
<dbReference type="Gramene" id="AET4Gv20052800.36">
    <property type="protein sequence ID" value="AET4Gv20052800.36"/>
    <property type="gene ID" value="AET4Gv20052800"/>
</dbReference>
<dbReference type="AlphaFoldDB" id="A0A453H3P2"/>
<keyword evidence="2" id="KW-1185">Reference proteome</keyword>
<evidence type="ECO:0000313" key="2">
    <source>
        <dbReference type="Proteomes" id="UP000015105"/>
    </source>
</evidence>
<reference evidence="2" key="1">
    <citation type="journal article" date="2014" name="Science">
        <title>Ancient hybridizations among the ancestral genomes of bread wheat.</title>
        <authorList>
            <consortium name="International Wheat Genome Sequencing Consortium,"/>
            <person name="Marcussen T."/>
            <person name="Sandve S.R."/>
            <person name="Heier L."/>
            <person name="Spannagl M."/>
            <person name="Pfeifer M."/>
            <person name="Jakobsen K.S."/>
            <person name="Wulff B.B."/>
            <person name="Steuernagel B."/>
            <person name="Mayer K.F."/>
            <person name="Olsen O.A."/>
        </authorList>
    </citation>
    <scope>NUCLEOTIDE SEQUENCE [LARGE SCALE GENOMIC DNA]</scope>
    <source>
        <strain evidence="2">cv. AL8/78</strain>
    </source>
</reference>
<protein>
    <submittedName>
        <fullName evidence="1">Uncharacterized protein</fullName>
    </submittedName>
</protein>
<dbReference type="Proteomes" id="UP000015105">
    <property type="component" value="Chromosome 4D"/>
</dbReference>
<organism evidence="1 2">
    <name type="scientific">Aegilops tauschii subsp. strangulata</name>
    <name type="common">Goatgrass</name>
    <dbReference type="NCBI Taxonomy" id="200361"/>
    <lineage>
        <taxon>Eukaryota</taxon>
        <taxon>Viridiplantae</taxon>
        <taxon>Streptophyta</taxon>
        <taxon>Embryophyta</taxon>
        <taxon>Tracheophyta</taxon>
        <taxon>Spermatophyta</taxon>
        <taxon>Magnoliopsida</taxon>
        <taxon>Liliopsida</taxon>
        <taxon>Poales</taxon>
        <taxon>Poaceae</taxon>
        <taxon>BOP clade</taxon>
        <taxon>Pooideae</taxon>
        <taxon>Triticodae</taxon>
        <taxon>Triticeae</taxon>
        <taxon>Triticinae</taxon>
        <taxon>Aegilops</taxon>
    </lineage>
</organism>
<proteinExistence type="predicted"/>
<sequence length="77" mass="8357">VLLILFLQKAIFSAQMPYLQYSCKPVLITIEGNFGAKLAVLLSVKITRLCGGAVTIASYVCSMECCLPIVWCSVISL</sequence>
<evidence type="ECO:0000313" key="1">
    <source>
        <dbReference type="EnsemblPlants" id="AET4Gv20052800.36"/>
    </source>
</evidence>
<reference evidence="1" key="5">
    <citation type="journal article" date="2021" name="G3 (Bethesda)">
        <title>Aegilops tauschii genome assembly Aet v5.0 features greater sequence contiguity and improved annotation.</title>
        <authorList>
            <person name="Wang L."/>
            <person name="Zhu T."/>
            <person name="Rodriguez J.C."/>
            <person name="Deal K.R."/>
            <person name="Dubcovsky J."/>
            <person name="McGuire P.E."/>
            <person name="Lux T."/>
            <person name="Spannagl M."/>
            <person name="Mayer K.F.X."/>
            <person name="Baldrich P."/>
            <person name="Meyers B.C."/>
            <person name="Huo N."/>
            <person name="Gu Y.Q."/>
            <person name="Zhou H."/>
            <person name="Devos K.M."/>
            <person name="Bennetzen J.L."/>
            <person name="Unver T."/>
            <person name="Budak H."/>
            <person name="Gulick P.J."/>
            <person name="Galiba G."/>
            <person name="Kalapos B."/>
            <person name="Nelson D.R."/>
            <person name="Li P."/>
            <person name="You F.M."/>
            <person name="Luo M.C."/>
            <person name="Dvorak J."/>
        </authorList>
    </citation>
    <scope>NUCLEOTIDE SEQUENCE [LARGE SCALE GENOMIC DNA]</scope>
    <source>
        <strain evidence="1">cv. AL8/78</strain>
    </source>
</reference>
<name>A0A453H3P2_AEGTS</name>
<reference evidence="2" key="2">
    <citation type="journal article" date="2017" name="Nat. Plants">
        <title>The Aegilops tauschii genome reveals multiple impacts of transposons.</title>
        <authorList>
            <person name="Zhao G."/>
            <person name="Zou C."/>
            <person name="Li K."/>
            <person name="Wang K."/>
            <person name="Li T."/>
            <person name="Gao L."/>
            <person name="Zhang X."/>
            <person name="Wang H."/>
            <person name="Yang Z."/>
            <person name="Liu X."/>
            <person name="Jiang W."/>
            <person name="Mao L."/>
            <person name="Kong X."/>
            <person name="Jiao Y."/>
            <person name="Jia J."/>
        </authorList>
    </citation>
    <scope>NUCLEOTIDE SEQUENCE [LARGE SCALE GENOMIC DNA]</scope>
    <source>
        <strain evidence="2">cv. AL8/78</strain>
    </source>
</reference>
<reference evidence="1" key="3">
    <citation type="journal article" date="2017" name="Nature">
        <title>Genome sequence of the progenitor of the wheat D genome Aegilops tauschii.</title>
        <authorList>
            <person name="Luo M.C."/>
            <person name="Gu Y.Q."/>
            <person name="Puiu D."/>
            <person name="Wang H."/>
            <person name="Twardziok S.O."/>
            <person name="Deal K.R."/>
            <person name="Huo N."/>
            <person name="Zhu T."/>
            <person name="Wang L."/>
            <person name="Wang Y."/>
            <person name="McGuire P.E."/>
            <person name="Liu S."/>
            <person name="Long H."/>
            <person name="Ramasamy R.K."/>
            <person name="Rodriguez J.C."/>
            <person name="Van S.L."/>
            <person name="Yuan L."/>
            <person name="Wang Z."/>
            <person name="Xia Z."/>
            <person name="Xiao L."/>
            <person name="Anderson O.D."/>
            <person name="Ouyang S."/>
            <person name="Liang Y."/>
            <person name="Zimin A.V."/>
            <person name="Pertea G."/>
            <person name="Qi P."/>
            <person name="Bennetzen J.L."/>
            <person name="Dai X."/>
            <person name="Dawson M.W."/>
            <person name="Muller H.G."/>
            <person name="Kugler K."/>
            <person name="Rivarola-Duarte L."/>
            <person name="Spannagl M."/>
            <person name="Mayer K.F.X."/>
            <person name="Lu F.H."/>
            <person name="Bevan M.W."/>
            <person name="Leroy P."/>
            <person name="Li P."/>
            <person name="You F.M."/>
            <person name="Sun Q."/>
            <person name="Liu Z."/>
            <person name="Lyons E."/>
            <person name="Wicker T."/>
            <person name="Salzberg S.L."/>
            <person name="Devos K.M."/>
            <person name="Dvorak J."/>
        </authorList>
    </citation>
    <scope>NUCLEOTIDE SEQUENCE [LARGE SCALE GENOMIC DNA]</scope>
    <source>
        <strain evidence="1">cv. AL8/78</strain>
    </source>
</reference>
<reference evidence="1" key="4">
    <citation type="submission" date="2019-03" db="UniProtKB">
        <authorList>
            <consortium name="EnsemblPlants"/>
        </authorList>
    </citation>
    <scope>IDENTIFICATION</scope>
</reference>